<evidence type="ECO:0000259" key="4">
    <source>
        <dbReference type="PROSITE" id="PS50021"/>
    </source>
</evidence>
<keyword evidence="5" id="KW-1185">Reference proteome</keyword>
<dbReference type="InterPro" id="IPR001589">
    <property type="entry name" value="Actinin_actin-bd_CS"/>
</dbReference>
<dbReference type="WBParaSite" id="nRc.2.0.1.t01300-RA">
    <property type="protein sequence ID" value="nRc.2.0.1.t01300-RA"/>
    <property type="gene ID" value="nRc.2.0.1.g01300"/>
</dbReference>
<protein>
    <submittedName>
        <fullName evidence="6">Calponin-homology (CH) domain-containing protein</fullName>
    </submittedName>
</protein>
<dbReference type="PANTHER" id="PTHR11915">
    <property type="entry name" value="SPECTRIN/FILAMIN RELATED CYTOSKELETAL PROTEIN"/>
    <property type="match status" value="1"/>
</dbReference>
<evidence type="ECO:0000256" key="1">
    <source>
        <dbReference type="ARBA" id="ARBA00022737"/>
    </source>
</evidence>
<feature type="compositionally biased region" description="Acidic residues" evidence="3">
    <location>
        <begin position="15"/>
        <end position="24"/>
    </location>
</feature>
<proteinExistence type="predicted"/>
<evidence type="ECO:0000256" key="2">
    <source>
        <dbReference type="ARBA" id="ARBA00023203"/>
    </source>
</evidence>
<dbReference type="AlphaFoldDB" id="A0A915HI85"/>
<dbReference type="InterPro" id="IPR036872">
    <property type="entry name" value="CH_dom_sf"/>
</dbReference>
<dbReference type="PROSITE" id="PS00019">
    <property type="entry name" value="ACTININ_1"/>
    <property type="match status" value="1"/>
</dbReference>
<feature type="region of interest" description="Disordered" evidence="3">
    <location>
        <begin position="1"/>
        <end position="26"/>
    </location>
</feature>
<evidence type="ECO:0000256" key="3">
    <source>
        <dbReference type="SAM" id="MobiDB-lite"/>
    </source>
</evidence>
<dbReference type="Gene3D" id="1.10.418.10">
    <property type="entry name" value="Calponin-like domain"/>
    <property type="match status" value="1"/>
</dbReference>
<dbReference type="InterPro" id="IPR001715">
    <property type="entry name" value="CH_dom"/>
</dbReference>
<dbReference type="Proteomes" id="UP000887565">
    <property type="component" value="Unplaced"/>
</dbReference>
<name>A0A915HI85_ROMCU</name>
<sequence length="179" mass="20797">MFFAARLTATKKEEEEGESNDDEEKVASKVPLADVAYKPENEREAMQEKTFRKWINLQLKKVEASPINDVIKDIRDGKKILVLLEILTGEKFPREKGRMRIHALNNINRALQILQDRSVKVSNVNSADIVDGHQKIILSFIWLIIQHFWHSAVDEEVPECRKFTMEQALLRWCRKVTLG</sequence>
<keyword evidence="2" id="KW-0009">Actin-binding</keyword>
<dbReference type="SMART" id="SM00033">
    <property type="entry name" value="CH"/>
    <property type="match status" value="1"/>
</dbReference>
<accession>A0A915HI85</accession>
<evidence type="ECO:0000313" key="5">
    <source>
        <dbReference type="Proteomes" id="UP000887565"/>
    </source>
</evidence>
<dbReference type="Pfam" id="PF00307">
    <property type="entry name" value="CH"/>
    <property type="match status" value="1"/>
</dbReference>
<dbReference type="PROSITE" id="PS50021">
    <property type="entry name" value="CH"/>
    <property type="match status" value="1"/>
</dbReference>
<keyword evidence="1" id="KW-0677">Repeat</keyword>
<dbReference type="SUPFAM" id="SSF47576">
    <property type="entry name" value="Calponin-homology domain, CH-domain"/>
    <property type="match status" value="1"/>
</dbReference>
<evidence type="ECO:0000313" key="6">
    <source>
        <dbReference type="WBParaSite" id="nRc.2.0.1.t01300-RA"/>
    </source>
</evidence>
<feature type="domain" description="Calponin-homology (CH)" evidence="4">
    <location>
        <begin position="45"/>
        <end position="149"/>
    </location>
</feature>
<reference evidence="6" key="1">
    <citation type="submission" date="2022-11" db="UniProtKB">
        <authorList>
            <consortium name="WormBaseParasite"/>
        </authorList>
    </citation>
    <scope>IDENTIFICATION</scope>
</reference>
<dbReference type="GO" id="GO:0003779">
    <property type="term" value="F:actin binding"/>
    <property type="evidence" value="ECO:0007669"/>
    <property type="project" value="UniProtKB-KW"/>
</dbReference>
<organism evidence="5 6">
    <name type="scientific">Romanomermis culicivorax</name>
    <name type="common">Nematode worm</name>
    <dbReference type="NCBI Taxonomy" id="13658"/>
    <lineage>
        <taxon>Eukaryota</taxon>
        <taxon>Metazoa</taxon>
        <taxon>Ecdysozoa</taxon>
        <taxon>Nematoda</taxon>
        <taxon>Enoplea</taxon>
        <taxon>Dorylaimia</taxon>
        <taxon>Mermithida</taxon>
        <taxon>Mermithoidea</taxon>
        <taxon>Mermithidae</taxon>
        <taxon>Romanomermis</taxon>
    </lineage>
</organism>